<dbReference type="AlphaFoldDB" id="A0A9P1CYP8"/>
<comment type="caution">
    <text evidence="2">The sequence shown here is derived from an EMBL/GenBank/DDBJ whole genome shotgun (WGS) entry which is preliminary data.</text>
</comment>
<dbReference type="PANTHER" id="PTHR11060:SF0">
    <property type="entry name" value="PROTEIN MEMO1"/>
    <property type="match status" value="1"/>
</dbReference>
<evidence type="ECO:0008006" key="5">
    <source>
        <dbReference type="Google" id="ProtNLM"/>
    </source>
</evidence>
<dbReference type="PANTHER" id="PTHR11060">
    <property type="entry name" value="PROTEIN MEMO1"/>
    <property type="match status" value="1"/>
</dbReference>
<name>A0A9P1CYP8_9DINO</name>
<dbReference type="EMBL" id="CAMXCT030002746">
    <property type="protein sequence ID" value="CAL4787491.1"/>
    <property type="molecule type" value="Genomic_DNA"/>
</dbReference>
<dbReference type="Pfam" id="PF01875">
    <property type="entry name" value="Memo"/>
    <property type="match status" value="1"/>
</dbReference>
<dbReference type="InterPro" id="IPR002737">
    <property type="entry name" value="MEMO1_fam"/>
</dbReference>
<organism evidence="2">
    <name type="scientific">Cladocopium goreaui</name>
    <dbReference type="NCBI Taxonomy" id="2562237"/>
    <lineage>
        <taxon>Eukaryota</taxon>
        <taxon>Sar</taxon>
        <taxon>Alveolata</taxon>
        <taxon>Dinophyceae</taxon>
        <taxon>Suessiales</taxon>
        <taxon>Symbiodiniaceae</taxon>
        <taxon>Cladocopium</taxon>
    </lineage>
</organism>
<reference evidence="2" key="1">
    <citation type="submission" date="2022-10" db="EMBL/GenBank/DDBJ databases">
        <authorList>
            <person name="Chen Y."/>
            <person name="Dougan E. K."/>
            <person name="Chan C."/>
            <person name="Rhodes N."/>
            <person name="Thang M."/>
        </authorList>
    </citation>
    <scope>NUCLEOTIDE SEQUENCE</scope>
</reference>
<accession>A0A9P1CYP8</accession>
<comment type="similarity">
    <text evidence="1">Belongs to the MEMO1 family.</text>
</comment>
<evidence type="ECO:0000256" key="1">
    <source>
        <dbReference type="ARBA" id="ARBA00006315"/>
    </source>
</evidence>
<dbReference type="EMBL" id="CAMXCT010002746">
    <property type="protein sequence ID" value="CAI4000179.1"/>
    <property type="molecule type" value="Genomic_DNA"/>
</dbReference>
<reference evidence="3" key="2">
    <citation type="submission" date="2024-04" db="EMBL/GenBank/DDBJ databases">
        <authorList>
            <person name="Chen Y."/>
            <person name="Shah S."/>
            <person name="Dougan E. K."/>
            <person name="Thang M."/>
            <person name="Chan C."/>
        </authorList>
    </citation>
    <scope>NUCLEOTIDE SEQUENCE [LARGE SCALE GENOMIC DNA]</scope>
</reference>
<protein>
    <recommendedName>
        <fullName evidence="5">AmmeMemoRadiSam system protein B</fullName>
    </recommendedName>
</protein>
<evidence type="ECO:0000313" key="4">
    <source>
        <dbReference type="Proteomes" id="UP001152797"/>
    </source>
</evidence>
<evidence type="ECO:0000313" key="3">
    <source>
        <dbReference type="EMBL" id="CAL1153554.1"/>
    </source>
</evidence>
<gene>
    <name evidence="2" type="ORF">C1SCF055_LOCUS26317</name>
</gene>
<evidence type="ECO:0000313" key="2">
    <source>
        <dbReference type="EMBL" id="CAI4000179.1"/>
    </source>
</evidence>
<dbReference type="EMBL" id="CAMXCT020002746">
    <property type="protein sequence ID" value="CAL1153554.1"/>
    <property type="molecule type" value="Genomic_DNA"/>
</dbReference>
<sequence length="495" mass="55098">MERTTEKRMWYLYGPHFTVVRHGPTQYPWMDLGQAWQEVELISLQVTWLKRSTELSSELQESQRAVVPLGARLNARLRAVCGEESRRHSGSRDHFEAILAPASERDLQLWQLRWIIYKPHWKVDGNKAVALQFTFLKRSWQASHLLPAHEKLCIRSGETLQLQAPPRALGSDGVAHTGVITFVQDHAELDLSDAELQRVHRRAPRPALCKYFSADAATLSREIQTCLTDAIFGPGYGGYPGSQVQRLHPQALLLPHGAFCNSGYVAAHGFRLLEGMDLSLAIIIGNNHCCWNRLALCDQDWATPFGLVLADQVALKRMQEMCPSYEVKRLVHAAEHSIENQLPFLQHLHPKCQILPIGVGAVNLEDATQIASNVAKLVMDSGPGTLLLGTTDFSHEGPSYGGPTLPMAEITELTRQKDRALLQAVRDMDAEKLLEMAADKAQRCSMCGAGAASVLLLACRALQLRCRQLRYLVNTEVTPCDSTTGFAAFAFERVP</sequence>
<dbReference type="NCBIfam" id="TIGR04336">
    <property type="entry name" value="AmmeMemoSam_B"/>
    <property type="match status" value="1"/>
</dbReference>
<dbReference type="CDD" id="cd07361">
    <property type="entry name" value="MEMO_like"/>
    <property type="match status" value="1"/>
</dbReference>
<dbReference type="OrthoDB" id="434770at2759"/>
<dbReference type="Proteomes" id="UP001152797">
    <property type="component" value="Unassembled WGS sequence"/>
</dbReference>
<dbReference type="Gene3D" id="3.40.830.10">
    <property type="entry name" value="LigB-like"/>
    <property type="match status" value="1"/>
</dbReference>
<proteinExistence type="inferred from homology"/>
<keyword evidence="4" id="KW-1185">Reference proteome</keyword>